<dbReference type="Pfam" id="PF00702">
    <property type="entry name" value="Hydrolase"/>
    <property type="match status" value="1"/>
</dbReference>
<protein>
    <recommendedName>
        <fullName evidence="4">2-haloalkanoic acid dehalogenase</fullName>
    </recommendedName>
</protein>
<dbReference type="InterPro" id="IPR036412">
    <property type="entry name" value="HAD-like_sf"/>
</dbReference>
<gene>
    <name evidence="2" type="ORF">LTR36_002239</name>
</gene>
<dbReference type="EMBL" id="JAVFHQ010000016">
    <property type="protein sequence ID" value="KAK4546102.1"/>
    <property type="molecule type" value="Genomic_DNA"/>
</dbReference>
<evidence type="ECO:0000256" key="1">
    <source>
        <dbReference type="ARBA" id="ARBA00022801"/>
    </source>
</evidence>
<dbReference type="SUPFAM" id="SSF56784">
    <property type="entry name" value="HAD-like"/>
    <property type="match status" value="1"/>
</dbReference>
<name>A0AAV9JKS2_9PEZI</name>
<reference evidence="2 3" key="1">
    <citation type="submission" date="2021-11" db="EMBL/GenBank/DDBJ databases">
        <title>Black yeast isolated from Biological Soil Crust.</title>
        <authorList>
            <person name="Kurbessoian T."/>
        </authorList>
    </citation>
    <scope>NUCLEOTIDE SEQUENCE [LARGE SCALE GENOMIC DNA]</scope>
    <source>
        <strain evidence="2 3">CCFEE 5522</strain>
    </source>
</reference>
<evidence type="ECO:0000313" key="2">
    <source>
        <dbReference type="EMBL" id="KAK4546102.1"/>
    </source>
</evidence>
<keyword evidence="1" id="KW-0378">Hydrolase</keyword>
<dbReference type="PANTHER" id="PTHR43316">
    <property type="entry name" value="HYDROLASE, HALOACID DELAHOGENASE-RELATED"/>
    <property type="match status" value="1"/>
</dbReference>
<sequence>MAPRKHVVFDVVGTCVSYQAFFDCLEQTIGAKLKDEGLKPQLFAFAWMEAAEREFAYLSISERYTTFMDIFGALFVYVLPFPSYQTDADITAGRRPLSLSLSISLRTQVHRNLYRMLWMAGIAEPHSFATDDDRDAILASYGRLETRPGIGDAMQKLRQAGFTVWCFTTGDTARVRGYFLRSGIDMPEENFVSCDTAGVAKPALAAYRSVLAKFDKNDEKWFAAAHMWDVSAAKKAGFKGAYCTVYEKEPCLEVFGGEMDVIADSLLTMADLVIAASP</sequence>
<comment type="caution">
    <text evidence="2">The sequence shown here is derived from an EMBL/GenBank/DDBJ whole genome shotgun (WGS) entry which is preliminary data.</text>
</comment>
<proteinExistence type="predicted"/>
<dbReference type="Gene3D" id="3.40.50.1000">
    <property type="entry name" value="HAD superfamily/HAD-like"/>
    <property type="match status" value="1"/>
</dbReference>
<dbReference type="AlphaFoldDB" id="A0AAV9JKS2"/>
<dbReference type="GO" id="GO:0016787">
    <property type="term" value="F:hydrolase activity"/>
    <property type="evidence" value="ECO:0007669"/>
    <property type="project" value="UniProtKB-KW"/>
</dbReference>
<keyword evidence="3" id="KW-1185">Reference proteome</keyword>
<dbReference type="PANTHER" id="PTHR43316:SF4">
    <property type="entry name" value="ACID DEHALOGENASE, PUTATIVE (AFU_ORTHOLOGUE AFUA_8G05870)-RELATED"/>
    <property type="match status" value="1"/>
</dbReference>
<accession>A0AAV9JKS2</accession>
<evidence type="ECO:0008006" key="4">
    <source>
        <dbReference type="Google" id="ProtNLM"/>
    </source>
</evidence>
<dbReference type="InterPro" id="IPR023214">
    <property type="entry name" value="HAD_sf"/>
</dbReference>
<organism evidence="2 3">
    <name type="scientific">Oleoguttula mirabilis</name>
    <dbReference type="NCBI Taxonomy" id="1507867"/>
    <lineage>
        <taxon>Eukaryota</taxon>
        <taxon>Fungi</taxon>
        <taxon>Dikarya</taxon>
        <taxon>Ascomycota</taxon>
        <taxon>Pezizomycotina</taxon>
        <taxon>Dothideomycetes</taxon>
        <taxon>Dothideomycetidae</taxon>
        <taxon>Mycosphaerellales</taxon>
        <taxon>Teratosphaeriaceae</taxon>
        <taxon>Oleoguttula</taxon>
    </lineage>
</organism>
<dbReference type="Proteomes" id="UP001324427">
    <property type="component" value="Unassembled WGS sequence"/>
</dbReference>
<dbReference type="InterPro" id="IPR051540">
    <property type="entry name" value="S-2-haloacid_dehalogenase"/>
</dbReference>
<evidence type="ECO:0000313" key="3">
    <source>
        <dbReference type="Proteomes" id="UP001324427"/>
    </source>
</evidence>